<protein>
    <recommendedName>
        <fullName evidence="5">Transcriptional regulator</fullName>
    </recommendedName>
</protein>
<dbReference type="Gene3D" id="2.30.110.10">
    <property type="entry name" value="Electron Transport, Fmn-binding Protein, Chain A"/>
    <property type="match status" value="1"/>
</dbReference>
<organism evidence="1 3">
    <name type="scientific">Neisseria dumasiana</name>
    <dbReference type="NCBI Taxonomy" id="1931275"/>
    <lineage>
        <taxon>Bacteria</taxon>
        <taxon>Pseudomonadati</taxon>
        <taxon>Pseudomonadota</taxon>
        <taxon>Betaproteobacteria</taxon>
        <taxon>Neisseriales</taxon>
        <taxon>Neisseriaceae</taxon>
        <taxon>Neisseria</taxon>
    </lineage>
</organism>
<dbReference type="PANTHER" id="PTHR35802:SF1">
    <property type="entry name" value="PROTEASE SYNTHASE AND SPORULATION PROTEIN PAI 2"/>
    <property type="match status" value="1"/>
</dbReference>
<dbReference type="PANTHER" id="PTHR35802">
    <property type="entry name" value="PROTEASE SYNTHASE AND SPORULATION PROTEIN PAI 2"/>
    <property type="match status" value="1"/>
</dbReference>
<evidence type="ECO:0000313" key="3">
    <source>
        <dbReference type="Proteomes" id="UP000193303"/>
    </source>
</evidence>
<dbReference type="EMBL" id="MTAB01000013">
    <property type="protein sequence ID" value="OSI20860.1"/>
    <property type="molecule type" value="Genomic_DNA"/>
</dbReference>
<evidence type="ECO:0000313" key="2">
    <source>
        <dbReference type="EMBL" id="OSI33667.1"/>
    </source>
</evidence>
<keyword evidence="4" id="KW-1185">Reference proteome</keyword>
<reference evidence="1 4" key="1">
    <citation type="submission" date="2017-01" db="EMBL/GenBank/DDBJ databases">
        <authorList>
            <person name="Wolfgang W.J."/>
            <person name="Cole J."/>
            <person name="Wroblewski D."/>
            <person name="Mcginnis J."/>
            <person name="Musser K.A."/>
        </authorList>
    </citation>
    <scope>NUCLEOTIDE SEQUENCE</scope>
    <source>
        <strain evidence="1">124861</strain>
        <strain evidence="2 4">93087</strain>
    </source>
</reference>
<evidence type="ECO:0000313" key="1">
    <source>
        <dbReference type="EMBL" id="OSI20860.1"/>
    </source>
</evidence>
<dbReference type="Proteomes" id="UP000193346">
    <property type="component" value="Unassembled WGS sequence"/>
</dbReference>
<proteinExistence type="predicted"/>
<dbReference type="AlphaFoldDB" id="A0A1X3DI10"/>
<gene>
    <name evidence="1" type="ORF">BV912_06835</name>
    <name evidence="2" type="ORF">BV913_08485</name>
</gene>
<comment type="caution">
    <text evidence="1">The sequence shown here is derived from an EMBL/GenBank/DDBJ whole genome shotgun (WGS) entry which is preliminary data.</text>
</comment>
<dbReference type="SUPFAM" id="SSF50475">
    <property type="entry name" value="FMN-binding split barrel"/>
    <property type="match status" value="1"/>
</dbReference>
<dbReference type="EMBL" id="MTAC01000020">
    <property type="protein sequence ID" value="OSI33667.1"/>
    <property type="molecule type" value="Genomic_DNA"/>
</dbReference>
<evidence type="ECO:0008006" key="5">
    <source>
        <dbReference type="Google" id="ProtNLM"/>
    </source>
</evidence>
<dbReference type="Pfam" id="PF04299">
    <property type="entry name" value="FMN_bind_2"/>
    <property type="match status" value="1"/>
</dbReference>
<evidence type="ECO:0000313" key="4">
    <source>
        <dbReference type="Proteomes" id="UP000193346"/>
    </source>
</evidence>
<dbReference type="InterPro" id="IPR007396">
    <property type="entry name" value="TR_PAI2-type"/>
</dbReference>
<reference evidence="3" key="2">
    <citation type="submission" date="2017-01" db="EMBL/GenBank/DDBJ databases">
        <authorList>
            <person name="Mah S.A."/>
            <person name="Swanson W.J."/>
            <person name="Moy G.W."/>
            <person name="Vacquier V.D."/>
        </authorList>
    </citation>
    <scope>NUCLEOTIDE SEQUENCE [LARGE SCALE GENOMIC DNA]</scope>
    <source>
        <strain evidence="3">124861</strain>
    </source>
</reference>
<dbReference type="RefSeq" id="WP_085356285.1">
    <property type="nucleotide sequence ID" value="NZ_CP091509.1"/>
</dbReference>
<name>A0A1X3DI10_9NEIS</name>
<dbReference type="PIRSF" id="PIRSF010372">
    <property type="entry name" value="PaiB"/>
    <property type="match status" value="1"/>
</dbReference>
<accession>A0A1X3DI10</accession>
<dbReference type="STRING" id="1931275.BV914_05860"/>
<sequence>MYVPKVFRQNDVGEIHRFIESHPLATLVVERGGILQAAHIPVYRHDNGTEQGVLRGHFARANPIWQAAEHTGNRWLAIFHNSGCYISPNWYPSKHREHKAVPTWNYQAVHVGGTMRLIEEPQEVRGILASLSAIHESAQPKPWQLEDAPADYIDAMSKAVVCFEMEIETIEAAYKLSQNKHEEDRTGIIDGLQQTGGEAEGCMAEKVASFSQT</sequence>
<dbReference type="InterPro" id="IPR012349">
    <property type="entry name" value="Split_barrel_FMN-bd"/>
</dbReference>
<dbReference type="Proteomes" id="UP000193303">
    <property type="component" value="Unassembled WGS sequence"/>
</dbReference>
<dbReference type="OrthoDB" id="9794948at2"/>